<feature type="transmembrane region" description="Helical" evidence="7">
    <location>
        <begin position="94"/>
        <end position="114"/>
    </location>
</feature>
<gene>
    <name evidence="9" type="ORF">HYG85_21360</name>
</gene>
<evidence type="ECO:0000313" key="9">
    <source>
        <dbReference type="EMBL" id="QUH31333.1"/>
    </source>
</evidence>
<dbReference type="GO" id="GO:0055085">
    <property type="term" value="P:transmembrane transport"/>
    <property type="evidence" value="ECO:0007669"/>
    <property type="project" value="InterPro"/>
</dbReference>
<protein>
    <submittedName>
        <fullName evidence="9">Sugar ABC transporter permease</fullName>
    </submittedName>
</protein>
<dbReference type="CDD" id="cd06261">
    <property type="entry name" value="TM_PBP2"/>
    <property type="match status" value="1"/>
</dbReference>
<evidence type="ECO:0000313" key="10">
    <source>
        <dbReference type="Proteomes" id="UP000677305"/>
    </source>
</evidence>
<sequence length="317" mass="36402">MANSICTKKRKKIKSSRSKRFKKNSPLLIMCLPAVVAIFLFNYLPMIGIVIAFKKFKPAKGIWGSPFIGFDNFKFFFTSQDAWRITRNTVGLNFLFILGCLIISVAFAIMLNEITKRAFVKFYQTVFFFPYFLSWVVVGFMLFSFLNSNLGMLNNFLGIFGIDPINWYNKPSYWPGILTFSFLWKNVGYYSVIYYAGIMGINHEYYEAAAIDGANRFQMIRKITLPLLSPVITVMVLLQIGKIFYADFGMFFFLPRNIGTLYATTDVIDTYVYRALRVSGDIGMASAVGFYQSIVGFLLVVIANWMVRKFNEDNALF</sequence>
<dbReference type="InterPro" id="IPR050809">
    <property type="entry name" value="UgpAE/MalFG_permease"/>
</dbReference>
<feature type="transmembrane region" description="Helical" evidence="7">
    <location>
        <begin position="225"/>
        <end position="245"/>
    </location>
</feature>
<keyword evidence="6 7" id="KW-0472">Membrane</keyword>
<dbReference type="RefSeq" id="WP_212691383.1">
    <property type="nucleotide sequence ID" value="NZ_CP058561.1"/>
</dbReference>
<evidence type="ECO:0000256" key="1">
    <source>
        <dbReference type="ARBA" id="ARBA00004651"/>
    </source>
</evidence>
<name>A0A8J8MEI1_9FIRM</name>
<dbReference type="KEGG" id="vgu:HYG85_21360"/>
<evidence type="ECO:0000259" key="8">
    <source>
        <dbReference type="PROSITE" id="PS50928"/>
    </source>
</evidence>
<dbReference type="InterPro" id="IPR000515">
    <property type="entry name" value="MetI-like"/>
</dbReference>
<evidence type="ECO:0000256" key="7">
    <source>
        <dbReference type="RuleBase" id="RU363032"/>
    </source>
</evidence>
<keyword evidence="3" id="KW-1003">Cell membrane</keyword>
<dbReference type="EMBL" id="CP058561">
    <property type="protein sequence ID" value="QUH31333.1"/>
    <property type="molecule type" value="Genomic_DNA"/>
</dbReference>
<feature type="transmembrane region" description="Helical" evidence="7">
    <location>
        <begin position="27"/>
        <end position="53"/>
    </location>
</feature>
<comment type="subcellular location">
    <subcellularLocation>
        <location evidence="1 7">Cell membrane</location>
        <topology evidence="1 7">Multi-pass membrane protein</topology>
    </subcellularLocation>
</comment>
<evidence type="ECO:0000256" key="3">
    <source>
        <dbReference type="ARBA" id="ARBA00022475"/>
    </source>
</evidence>
<evidence type="ECO:0000256" key="5">
    <source>
        <dbReference type="ARBA" id="ARBA00022989"/>
    </source>
</evidence>
<dbReference type="Proteomes" id="UP000677305">
    <property type="component" value="Chromosome"/>
</dbReference>
<feature type="transmembrane region" description="Helical" evidence="7">
    <location>
        <begin position="126"/>
        <end position="146"/>
    </location>
</feature>
<keyword evidence="4 7" id="KW-0812">Transmembrane</keyword>
<dbReference type="PANTHER" id="PTHR43227:SF11">
    <property type="entry name" value="BLL4140 PROTEIN"/>
    <property type="match status" value="1"/>
</dbReference>
<evidence type="ECO:0000256" key="4">
    <source>
        <dbReference type="ARBA" id="ARBA00022692"/>
    </source>
</evidence>
<feature type="domain" description="ABC transmembrane type-1" evidence="8">
    <location>
        <begin position="86"/>
        <end position="303"/>
    </location>
</feature>
<evidence type="ECO:0000256" key="6">
    <source>
        <dbReference type="ARBA" id="ARBA00023136"/>
    </source>
</evidence>
<reference evidence="9 10" key="1">
    <citation type="submission" date="2020-07" db="EMBL/GenBank/DDBJ databases">
        <title>Vallitalea guaymasensis genome.</title>
        <authorList>
            <person name="Postec A."/>
        </authorList>
    </citation>
    <scope>NUCLEOTIDE SEQUENCE [LARGE SCALE GENOMIC DNA]</scope>
    <source>
        <strain evidence="9 10">Ra1766G1</strain>
    </source>
</reference>
<keyword evidence="10" id="KW-1185">Reference proteome</keyword>
<comment type="similarity">
    <text evidence="7">Belongs to the binding-protein-dependent transport system permease family.</text>
</comment>
<dbReference type="PANTHER" id="PTHR43227">
    <property type="entry name" value="BLL4140 PROTEIN"/>
    <property type="match status" value="1"/>
</dbReference>
<dbReference type="Gene3D" id="1.10.3720.10">
    <property type="entry name" value="MetI-like"/>
    <property type="match status" value="1"/>
</dbReference>
<dbReference type="InterPro" id="IPR035906">
    <property type="entry name" value="MetI-like_sf"/>
</dbReference>
<accession>A0A8J8MEI1</accession>
<dbReference type="Pfam" id="PF00528">
    <property type="entry name" value="BPD_transp_1"/>
    <property type="match status" value="1"/>
</dbReference>
<dbReference type="AlphaFoldDB" id="A0A8J8MEI1"/>
<dbReference type="SUPFAM" id="SSF161098">
    <property type="entry name" value="MetI-like"/>
    <property type="match status" value="1"/>
</dbReference>
<dbReference type="GO" id="GO:0005886">
    <property type="term" value="C:plasma membrane"/>
    <property type="evidence" value="ECO:0007669"/>
    <property type="project" value="UniProtKB-SubCell"/>
</dbReference>
<evidence type="ECO:0000256" key="2">
    <source>
        <dbReference type="ARBA" id="ARBA00022448"/>
    </source>
</evidence>
<keyword evidence="5 7" id="KW-1133">Transmembrane helix</keyword>
<keyword evidence="2 7" id="KW-0813">Transport</keyword>
<dbReference type="PROSITE" id="PS50928">
    <property type="entry name" value="ABC_TM1"/>
    <property type="match status" value="1"/>
</dbReference>
<feature type="transmembrane region" description="Helical" evidence="7">
    <location>
        <begin position="173"/>
        <end position="196"/>
    </location>
</feature>
<organism evidence="9 10">
    <name type="scientific">Vallitalea guaymasensis</name>
    <dbReference type="NCBI Taxonomy" id="1185412"/>
    <lineage>
        <taxon>Bacteria</taxon>
        <taxon>Bacillati</taxon>
        <taxon>Bacillota</taxon>
        <taxon>Clostridia</taxon>
        <taxon>Lachnospirales</taxon>
        <taxon>Vallitaleaceae</taxon>
        <taxon>Vallitalea</taxon>
    </lineage>
</organism>
<proteinExistence type="inferred from homology"/>
<feature type="transmembrane region" description="Helical" evidence="7">
    <location>
        <begin position="282"/>
        <end position="307"/>
    </location>
</feature>